<reference evidence="3" key="1">
    <citation type="submission" date="2020-11" db="EMBL/GenBank/DDBJ databases">
        <authorList>
            <consortium name="DOE Joint Genome Institute"/>
            <person name="Ahrendt S."/>
            <person name="Riley R."/>
            <person name="Andreopoulos W."/>
            <person name="Labutti K."/>
            <person name="Pangilinan J."/>
            <person name="Ruiz-Duenas F.J."/>
            <person name="Barrasa J.M."/>
            <person name="Sanchez-Garcia M."/>
            <person name="Camarero S."/>
            <person name="Miyauchi S."/>
            <person name="Serrano A."/>
            <person name="Linde D."/>
            <person name="Babiker R."/>
            <person name="Drula E."/>
            <person name="Ayuso-Fernandez I."/>
            <person name="Pacheco R."/>
            <person name="Padilla G."/>
            <person name="Ferreira P."/>
            <person name="Barriuso J."/>
            <person name="Kellner H."/>
            <person name="Castanera R."/>
            <person name="Alfaro M."/>
            <person name="Ramirez L."/>
            <person name="Pisabarro A.G."/>
            <person name="Kuo A."/>
            <person name="Tritt A."/>
            <person name="Lipzen A."/>
            <person name="He G."/>
            <person name="Yan M."/>
            <person name="Ng V."/>
            <person name="Cullen D."/>
            <person name="Martin F."/>
            <person name="Rosso M.-N."/>
            <person name="Henrissat B."/>
            <person name="Hibbett D."/>
            <person name="Martinez A.T."/>
            <person name="Grigoriev I.V."/>
        </authorList>
    </citation>
    <scope>NUCLEOTIDE SEQUENCE</scope>
    <source>
        <strain evidence="3">MF-IS2</strain>
    </source>
</reference>
<dbReference type="SUPFAM" id="SSF110916">
    <property type="entry name" value="Peptidyl-tRNA hydrolase domain-like"/>
    <property type="match status" value="1"/>
</dbReference>
<organism evidence="3 4">
    <name type="scientific">Macrolepiota fuliginosa MF-IS2</name>
    <dbReference type="NCBI Taxonomy" id="1400762"/>
    <lineage>
        <taxon>Eukaryota</taxon>
        <taxon>Fungi</taxon>
        <taxon>Dikarya</taxon>
        <taxon>Basidiomycota</taxon>
        <taxon>Agaricomycotina</taxon>
        <taxon>Agaricomycetes</taxon>
        <taxon>Agaricomycetidae</taxon>
        <taxon>Agaricales</taxon>
        <taxon>Agaricineae</taxon>
        <taxon>Agaricaceae</taxon>
        <taxon>Macrolepiota</taxon>
    </lineage>
</organism>
<dbReference type="PANTHER" id="PTHR11075:SF54">
    <property type="entry name" value="LARGE RIBOSOMAL SUBUNIT PROTEIN ML62"/>
    <property type="match status" value="1"/>
</dbReference>
<evidence type="ECO:0000313" key="3">
    <source>
        <dbReference type="EMBL" id="KAF9449771.1"/>
    </source>
</evidence>
<name>A0A9P5XHB2_9AGAR</name>
<dbReference type="OrthoDB" id="270639at2759"/>
<dbReference type="AlphaFoldDB" id="A0A9P5XHB2"/>
<proteinExistence type="predicted"/>
<dbReference type="Proteomes" id="UP000807342">
    <property type="component" value="Unassembled WGS sequence"/>
</dbReference>
<dbReference type="Gene3D" id="3.30.160.20">
    <property type="match status" value="1"/>
</dbReference>
<comment type="caution">
    <text evidence="3">The sequence shown here is derived from an EMBL/GenBank/DDBJ whole genome shotgun (WGS) entry which is preliminary data.</text>
</comment>
<keyword evidence="4" id="KW-1185">Reference proteome</keyword>
<dbReference type="GO" id="GO:0070126">
    <property type="term" value="P:mitochondrial translational termination"/>
    <property type="evidence" value="ECO:0007669"/>
    <property type="project" value="TreeGrafter"/>
</dbReference>
<accession>A0A9P5XHB2</accession>
<dbReference type="GO" id="GO:0016150">
    <property type="term" value="F:translation release factor activity, codon nonspecific"/>
    <property type="evidence" value="ECO:0007669"/>
    <property type="project" value="TreeGrafter"/>
</dbReference>
<dbReference type="Pfam" id="PF00472">
    <property type="entry name" value="RF-1"/>
    <property type="match status" value="1"/>
</dbReference>
<dbReference type="InterPro" id="IPR052104">
    <property type="entry name" value="Mito_Release_Factor_mL62"/>
</dbReference>
<dbReference type="EMBL" id="MU151121">
    <property type="protein sequence ID" value="KAF9449771.1"/>
    <property type="molecule type" value="Genomic_DNA"/>
</dbReference>
<evidence type="ECO:0000256" key="1">
    <source>
        <dbReference type="SAM" id="MobiDB-lite"/>
    </source>
</evidence>
<dbReference type="GO" id="GO:0004045">
    <property type="term" value="F:peptidyl-tRNA hydrolase activity"/>
    <property type="evidence" value="ECO:0007669"/>
    <property type="project" value="TreeGrafter"/>
</dbReference>
<dbReference type="InterPro" id="IPR000352">
    <property type="entry name" value="Pep_chain_release_fac_I"/>
</dbReference>
<sequence length="194" mass="21954">MSLTVLLRPRPLFNHIFVSYRLIHGSNSLPVPPNLNVLETPEDTDKARSWVTKFKDVSIPRSHVELHFARSSGPGGQNVNKVNTKAVIKCSLNSSWIPAWARAELIRSPYYVSSSHSIQLSSTVTRSQAQNVDDCLAKLHNSILVASSASIKTEPSEQQKKKVERLQQAEKVKRKSEKMYRSDVKRGRSSRDWF</sequence>
<feature type="domain" description="Prokaryotic-type class I peptide chain release factors" evidence="2">
    <location>
        <begin position="56"/>
        <end position="187"/>
    </location>
</feature>
<gene>
    <name evidence="3" type="ORF">P691DRAFT_790537</name>
</gene>
<dbReference type="PANTHER" id="PTHR11075">
    <property type="entry name" value="PEPTIDE CHAIN RELEASE FACTOR"/>
    <property type="match status" value="1"/>
</dbReference>
<evidence type="ECO:0000259" key="2">
    <source>
        <dbReference type="Pfam" id="PF00472"/>
    </source>
</evidence>
<dbReference type="GO" id="GO:0005762">
    <property type="term" value="C:mitochondrial large ribosomal subunit"/>
    <property type="evidence" value="ECO:0007669"/>
    <property type="project" value="TreeGrafter"/>
</dbReference>
<feature type="region of interest" description="Disordered" evidence="1">
    <location>
        <begin position="154"/>
        <end position="194"/>
    </location>
</feature>
<protein>
    <recommendedName>
        <fullName evidence="2">Prokaryotic-type class I peptide chain release factors domain-containing protein</fullName>
    </recommendedName>
</protein>
<evidence type="ECO:0000313" key="4">
    <source>
        <dbReference type="Proteomes" id="UP000807342"/>
    </source>
</evidence>